<dbReference type="FunFam" id="3.20.20.80:FF:000115">
    <property type="entry name" value="Beta-galactosidase"/>
    <property type="match status" value="1"/>
</dbReference>
<feature type="active site" description="Proton donor" evidence="4">
    <location>
        <position position="158"/>
    </location>
</feature>
<dbReference type="PANTHER" id="PTHR23421">
    <property type="entry name" value="BETA-GALACTOSIDASE RELATED"/>
    <property type="match status" value="1"/>
</dbReference>
<feature type="active site" description="Nucleophile" evidence="4">
    <location>
        <position position="234"/>
    </location>
</feature>
<comment type="caution">
    <text evidence="10">The sequence shown here is derived from an EMBL/GenBank/DDBJ whole genome shotgun (WGS) entry which is preliminary data.</text>
</comment>
<dbReference type="InterPro" id="IPR048912">
    <property type="entry name" value="BetaGal1-like_ABD1"/>
</dbReference>
<dbReference type="PROSITE" id="PS01182">
    <property type="entry name" value="GLYCOSYL_HYDROL_F35"/>
    <property type="match status" value="1"/>
</dbReference>
<dbReference type="AlphaFoldDB" id="A0A2V4PA35"/>
<dbReference type="InterPro" id="IPR017853">
    <property type="entry name" value="GH"/>
</dbReference>
<dbReference type="Proteomes" id="UP000248039">
    <property type="component" value="Unassembled WGS sequence"/>
</dbReference>
<evidence type="ECO:0000256" key="3">
    <source>
        <dbReference type="ARBA" id="ARBA00023295"/>
    </source>
</evidence>
<dbReference type="GO" id="GO:0004565">
    <property type="term" value="F:beta-galactosidase activity"/>
    <property type="evidence" value="ECO:0007669"/>
    <property type="project" value="UniProtKB-EC"/>
</dbReference>
<keyword evidence="11" id="KW-1185">Reference proteome</keyword>
<dbReference type="EMBL" id="PYBW01000010">
    <property type="protein sequence ID" value="PYC87890.1"/>
    <property type="molecule type" value="Genomic_DNA"/>
</dbReference>
<dbReference type="Pfam" id="PF21467">
    <property type="entry name" value="BetaGal_gal-bd"/>
    <property type="match status" value="1"/>
</dbReference>
<evidence type="ECO:0000256" key="4">
    <source>
        <dbReference type="PIRSR" id="PIRSR006336-1"/>
    </source>
</evidence>
<keyword evidence="3 5" id="KW-0326">Glycosidase</keyword>
<dbReference type="OrthoDB" id="9813184at2"/>
<evidence type="ECO:0000256" key="1">
    <source>
        <dbReference type="ARBA" id="ARBA00009809"/>
    </source>
</evidence>
<dbReference type="InterPro" id="IPR001944">
    <property type="entry name" value="Glycoside_Hdrlase_35"/>
</dbReference>
<evidence type="ECO:0000256" key="6">
    <source>
        <dbReference type="RuleBase" id="RU003679"/>
    </source>
</evidence>
<accession>A0A2V4PA35</accession>
<evidence type="ECO:0000313" key="10">
    <source>
        <dbReference type="EMBL" id="PYC87890.1"/>
    </source>
</evidence>
<evidence type="ECO:0000256" key="5">
    <source>
        <dbReference type="RuleBase" id="RU000675"/>
    </source>
</evidence>
<dbReference type="Pfam" id="PF21317">
    <property type="entry name" value="BetaGal_ABD_1"/>
    <property type="match status" value="1"/>
</dbReference>
<dbReference type="InterPro" id="IPR026283">
    <property type="entry name" value="B-gal_1-like"/>
</dbReference>
<gene>
    <name evidence="10" type="ORF">C7C46_02295</name>
</gene>
<name>A0A2V4PA35_9ACTN</name>
<feature type="domain" description="Beta-galactosidase 1-like first all-beta" evidence="8">
    <location>
        <begin position="370"/>
        <end position="481"/>
    </location>
</feature>
<sequence length="590" mass="64340">MSSLTHDRDGFALDGRPLRILSGALHYFRVVPEYWEHRLGLLRAMGLNTVETYLPWNLHEPSPGEFDFTGRLDLVAFVRAAERAGLQVLLRPGPYICAEWEFGGLPAWLLKDRNLRLRCADPAYLAAVDRWLDAVLPLVVPLLAEQGGPVLALQVENEYGSYGTDTAYLRHLAQGLRRRGADCLLFTSDGPTDAMMQGGTLAGVLPTANFGDRAGEAFEVLRGYSPDGPPVCMEYWNGWFDRWGAPHHTRDAADAARALEEMLAAGGSVNLYMAHGGTNFGLLNGANLVDGLLQPTVTSYDYDAAISEDGQLTEKYWAFREILGKYTELPPAPADLRLPVLAPRRLELGQPVPLLDLVDDLAEPVCAPAPLSMEELDQSYGFVLYRTWLTGPRESAELVVEGLGDRAQVFLDGQPVGILDRTGLSGGPVELAVPAGGARLELLVENLGRINYGPQLADRKGIAGGVRLGDQLLHGWQMHSLPLDEVGELPFVGGALPGAAAGRPVFRRAEFEVEEPADTFVLTEGLGKGLCWINGFLLGRFWEIGPQQTLYLPGPLLRSGGNELLVLQLDGPRRESVELVGEAVLDRIRD</sequence>
<dbReference type="EC" id="3.2.1.23" evidence="5"/>
<dbReference type="Gene3D" id="2.60.120.260">
    <property type="entry name" value="Galactose-binding domain-like"/>
    <property type="match status" value="2"/>
</dbReference>
<evidence type="ECO:0000259" key="7">
    <source>
        <dbReference type="Pfam" id="PF01301"/>
    </source>
</evidence>
<dbReference type="GO" id="GO:0005975">
    <property type="term" value="P:carbohydrate metabolic process"/>
    <property type="evidence" value="ECO:0007669"/>
    <property type="project" value="InterPro"/>
</dbReference>
<dbReference type="Gene3D" id="3.20.20.80">
    <property type="entry name" value="Glycosidases"/>
    <property type="match status" value="1"/>
</dbReference>
<dbReference type="SUPFAM" id="SSF49785">
    <property type="entry name" value="Galactose-binding domain-like"/>
    <property type="match status" value="1"/>
</dbReference>
<comment type="similarity">
    <text evidence="1 6">Belongs to the glycosyl hydrolase 35 family.</text>
</comment>
<proteinExistence type="inferred from homology"/>
<dbReference type="InterPro" id="IPR019801">
    <property type="entry name" value="Glyco_hydro_35_CS"/>
</dbReference>
<comment type="catalytic activity">
    <reaction evidence="5">
        <text>Hydrolysis of terminal non-reducing beta-D-galactose residues in beta-D-galactosides.</text>
        <dbReference type="EC" id="3.2.1.23"/>
    </reaction>
</comment>
<evidence type="ECO:0000259" key="8">
    <source>
        <dbReference type="Pfam" id="PF21317"/>
    </source>
</evidence>
<keyword evidence="2 5" id="KW-0378">Hydrolase</keyword>
<feature type="domain" description="Beta-galactosidase galactose-binding" evidence="9">
    <location>
        <begin position="504"/>
        <end position="562"/>
    </location>
</feature>
<dbReference type="PIRSF" id="PIRSF006336">
    <property type="entry name" value="B-gal"/>
    <property type="match status" value="1"/>
</dbReference>
<evidence type="ECO:0000313" key="11">
    <source>
        <dbReference type="Proteomes" id="UP000248039"/>
    </source>
</evidence>
<dbReference type="InterPro" id="IPR048913">
    <property type="entry name" value="BetaGal_gal-bd"/>
</dbReference>
<reference evidence="10 11" key="1">
    <citation type="submission" date="2018-03" db="EMBL/GenBank/DDBJ databases">
        <title>Bioinformatic expansion and discovery of thiopeptide antibiotics.</title>
        <authorList>
            <person name="Schwalen C.J."/>
            <person name="Hudson G.A."/>
            <person name="Mitchell D.A."/>
        </authorList>
    </citation>
    <scope>NUCLEOTIDE SEQUENCE [LARGE SCALE GENOMIC DNA]</scope>
    <source>
        <strain evidence="10 11">ATCC 21389</strain>
    </source>
</reference>
<protein>
    <recommendedName>
        <fullName evidence="5">Beta-galactosidase</fullName>
        <ecNumber evidence="5">3.2.1.23</ecNumber>
    </recommendedName>
</protein>
<dbReference type="InterPro" id="IPR008979">
    <property type="entry name" value="Galactose-bd-like_sf"/>
</dbReference>
<dbReference type="InterPro" id="IPR031330">
    <property type="entry name" value="Gly_Hdrlase_35_cat"/>
</dbReference>
<evidence type="ECO:0000256" key="2">
    <source>
        <dbReference type="ARBA" id="ARBA00022801"/>
    </source>
</evidence>
<evidence type="ECO:0000259" key="9">
    <source>
        <dbReference type="Pfam" id="PF21467"/>
    </source>
</evidence>
<dbReference type="PRINTS" id="PR00742">
    <property type="entry name" value="GLHYDRLASE35"/>
</dbReference>
<dbReference type="RefSeq" id="WP_110665055.1">
    <property type="nucleotide sequence ID" value="NZ_PYBW01000010.1"/>
</dbReference>
<organism evidence="10 11">
    <name type="scientific">Streptomyces tateyamensis</name>
    <dbReference type="NCBI Taxonomy" id="565073"/>
    <lineage>
        <taxon>Bacteria</taxon>
        <taxon>Bacillati</taxon>
        <taxon>Actinomycetota</taxon>
        <taxon>Actinomycetes</taxon>
        <taxon>Kitasatosporales</taxon>
        <taxon>Streptomycetaceae</taxon>
        <taxon>Streptomyces</taxon>
    </lineage>
</organism>
<dbReference type="Pfam" id="PF01301">
    <property type="entry name" value="Glyco_hydro_35"/>
    <property type="match status" value="1"/>
</dbReference>
<feature type="domain" description="Glycoside hydrolase 35 catalytic" evidence="7">
    <location>
        <begin position="11"/>
        <end position="325"/>
    </location>
</feature>
<dbReference type="SUPFAM" id="SSF51445">
    <property type="entry name" value="(Trans)glycosidases"/>
    <property type="match status" value="1"/>
</dbReference>